<proteinExistence type="predicted"/>
<dbReference type="OrthoDB" id="960345at2"/>
<accession>A0A0E3V9Z7</accession>
<reference evidence="1 2" key="1">
    <citation type="journal article" date="2014" name="Curr. Microbiol.">
        <title>Spirosoma radiotolerans sp. nov., a gamma-radiation-resistant bacterium isolated from gamma ray-irradiated soil.</title>
        <authorList>
            <person name="Lee J.J."/>
            <person name="Srinivasan S."/>
            <person name="Lim S."/>
            <person name="Joe M."/>
            <person name="Im S."/>
            <person name="Bae S.I."/>
            <person name="Park K.R."/>
            <person name="Han J.H."/>
            <person name="Park S.H."/>
            <person name="Joo B.M."/>
            <person name="Park S.J."/>
            <person name="Kim M.K."/>
        </authorList>
    </citation>
    <scope>NUCLEOTIDE SEQUENCE [LARGE SCALE GENOMIC DNA]</scope>
    <source>
        <strain evidence="1 2">DG5A</strain>
    </source>
</reference>
<keyword evidence="2" id="KW-1185">Reference proteome</keyword>
<organism evidence="1 2">
    <name type="scientific">Spirosoma radiotolerans</name>
    <dbReference type="NCBI Taxonomy" id="1379870"/>
    <lineage>
        <taxon>Bacteria</taxon>
        <taxon>Pseudomonadati</taxon>
        <taxon>Bacteroidota</taxon>
        <taxon>Cytophagia</taxon>
        <taxon>Cytophagales</taxon>
        <taxon>Cytophagaceae</taxon>
        <taxon>Spirosoma</taxon>
    </lineage>
</organism>
<evidence type="ECO:0000313" key="1">
    <source>
        <dbReference type="EMBL" id="AKD57651.1"/>
    </source>
</evidence>
<evidence type="ECO:0000313" key="2">
    <source>
        <dbReference type="Proteomes" id="UP000033054"/>
    </source>
</evidence>
<protein>
    <submittedName>
        <fullName evidence="1">Uncharacterized protein</fullName>
    </submittedName>
</protein>
<dbReference type="AlphaFoldDB" id="A0A0E3V9Z7"/>
<gene>
    <name evidence="1" type="ORF">SD10_24915</name>
</gene>
<dbReference type="KEGG" id="srd:SD10_24915"/>
<dbReference type="EMBL" id="CP010429">
    <property type="protein sequence ID" value="AKD57651.1"/>
    <property type="molecule type" value="Genomic_DNA"/>
</dbReference>
<dbReference type="Proteomes" id="UP000033054">
    <property type="component" value="Chromosome"/>
</dbReference>
<dbReference type="RefSeq" id="WP_046577684.1">
    <property type="nucleotide sequence ID" value="NZ_CP010429.1"/>
</dbReference>
<dbReference type="STRING" id="1379870.SD10_24915"/>
<dbReference type="PATRIC" id="fig|1379870.5.peg.5391"/>
<sequence>MPSHALDQRLFERTNSLTDENDSILASPQDGVELIDNWLRIIAGNTSTQIVEEELNELRSELMLDEPDADRVRSLLLNLADNTALVAQSKNVQEQTANKLDSVAFTLRSLAGM</sequence>
<name>A0A0E3V9Z7_9BACT</name>
<dbReference type="HOGENOM" id="CLU_2131967_0_0_10"/>